<protein>
    <submittedName>
        <fullName evidence="2">Uncharacterized protein</fullName>
    </submittedName>
</protein>
<name>A0A1F5NNZ0_9BACT</name>
<proteinExistence type="predicted"/>
<dbReference type="STRING" id="1817824.A2751_05540"/>
<sequence>MVGTAFGLVAALAWNEAIKKLIEQFIPKGKGVLSLFLYAILVTLAAVIITTRLGRIKERIGE</sequence>
<evidence type="ECO:0000313" key="2">
    <source>
        <dbReference type="EMBL" id="OGE79080.1"/>
    </source>
</evidence>
<evidence type="ECO:0000313" key="3">
    <source>
        <dbReference type="Proteomes" id="UP000176864"/>
    </source>
</evidence>
<dbReference type="AlphaFoldDB" id="A0A1F5NNZ0"/>
<keyword evidence="1" id="KW-0472">Membrane</keyword>
<organism evidence="2 3">
    <name type="scientific">Candidatus Doudnabacteria bacterium RIFCSPHIGHO2_01_FULL_46_14</name>
    <dbReference type="NCBI Taxonomy" id="1817824"/>
    <lineage>
        <taxon>Bacteria</taxon>
        <taxon>Candidatus Doudnaibacteriota</taxon>
    </lineage>
</organism>
<dbReference type="Pfam" id="PF18898">
    <property type="entry name" value="DUF5654"/>
    <property type="match status" value="1"/>
</dbReference>
<keyword evidence="1" id="KW-1133">Transmembrane helix</keyword>
<reference evidence="2 3" key="1">
    <citation type="journal article" date="2016" name="Nat. Commun.">
        <title>Thousands of microbial genomes shed light on interconnected biogeochemical processes in an aquifer system.</title>
        <authorList>
            <person name="Anantharaman K."/>
            <person name="Brown C.T."/>
            <person name="Hug L.A."/>
            <person name="Sharon I."/>
            <person name="Castelle C.J."/>
            <person name="Probst A.J."/>
            <person name="Thomas B.C."/>
            <person name="Singh A."/>
            <person name="Wilkins M.J."/>
            <person name="Karaoz U."/>
            <person name="Brodie E.L."/>
            <person name="Williams K.H."/>
            <person name="Hubbard S.S."/>
            <person name="Banfield J.F."/>
        </authorList>
    </citation>
    <scope>NUCLEOTIDE SEQUENCE [LARGE SCALE GENOMIC DNA]</scope>
</reference>
<gene>
    <name evidence="2" type="ORF">A2751_05540</name>
</gene>
<dbReference type="Proteomes" id="UP000176864">
    <property type="component" value="Unassembled WGS sequence"/>
</dbReference>
<accession>A0A1F5NNZ0</accession>
<evidence type="ECO:0000256" key="1">
    <source>
        <dbReference type="SAM" id="Phobius"/>
    </source>
</evidence>
<dbReference type="InterPro" id="IPR043713">
    <property type="entry name" value="DUF5654"/>
</dbReference>
<dbReference type="EMBL" id="MFEK01000007">
    <property type="protein sequence ID" value="OGE79080.1"/>
    <property type="molecule type" value="Genomic_DNA"/>
</dbReference>
<feature type="transmembrane region" description="Helical" evidence="1">
    <location>
        <begin position="35"/>
        <end position="54"/>
    </location>
</feature>
<comment type="caution">
    <text evidence="2">The sequence shown here is derived from an EMBL/GenBank/DDBJ whole genome shotgun (WGS) entry which is preliminary data.</text>
</comment>
<keyword evidence="1" id="KW-0812">Transmembrane</keyword>